<organism evidence="2 3">
    <name type="scientific">Sorangium cellulosum</name>
    <name type="common">Polyangium cellulosum</name>
    <dbReference type="NCBI Taxonomy" id="56"/>
    <lineage>
        <taxon>Bacteria</taxon>
        <taxon>Pseudomonadati</taxon>
        <taxon>Myxococcota</taxon>
        <taxon>Polyangia</taxon>
        <taxon>Polyangiales</taxon>
        <taxon>Polyangiaceae</taxon>
        <taxon>Sorangium</taxon>
    </lineage>
</organism>
<evidence type="ECO:0000313" key="2">
    <source>
        <dbReference type="EMBL" id="KYF71361.1"/>
    </source>
</evidence>
<dbReference type="Proteomes" id="UP000075635">
    <property type="component" value="Unassembled WGS sequence"/>
</dbReference>
<proteinExistence type="predicted"/>
<evidence type="ECO:0000313" key="3">
    <source>
        <dbReference type="Proteomes" id="UP000075635"/>
    </source>
</evidence>
<evidence type="ECO:0000256" key="1">
    <source>
        <dbReference type="SAM" id="SignalP"/>
    </source>
</evidence>
<name>A0A150QTM0_SORCE</name>
<comment type="caution">
    <text evidence="2">The sequence shown here is derived from an EMBL/GenBank/DDBJ whole genome shotgun (WGS) entry which is preliminary data.</text>
</comment>
<sequence length="78" mass="8118">MRSHSIRRSLAALLVATAFAVQAPASAEPPSSLARAEALLAQGDYAGAEKVLLTIQGGTERAAAQLAKARIELLTGRY</sequence>
<dbReference type="EMBL" id="JEMB01003527">
    <property type="protein sequence ID" value="KYF71361.1"/>
    <property type="molecule type" value="Genomic_DNA"/>
</dbReference>
<reference evidence="2 3" key="1">
    <citation type="submission" date="2014-02" db="EMBL/GenBank/DDBJ databases">
        <title>The small core and large imbalanced accessory genome model reveals a collaborative survival strategy of Sorangium cellulosum strains in nature.</title>
        <authorList>
            <person name="Han K."/>
            <person name="Peng R."/>
            <person name="Blom J."/>
            <person name="Li Y.-Z."/>
        </authorList>
    </citation>
    <scope>NUCLEOTIDE SEQUENCE [LARGE SCALE GENOMIC DNA]</scope>
    <source>
        <strain evidence="2 3">So0011-07</strain>
    </source>
</reference>
<feature type="chain" id="PRO_5007567079" description="Secreted protein" evidence="1">
    <location>
        <begin position="28"/>
        <end position="78"/>
    </location>
</feature>
<feature type="signal peptide" evidence="1">
    <location>
        <begin position="1"/>
        <end position="27"/>
    </location>
</feature>
<dbReference type="AlphaFoldDB" id="A0A150QTM0"/>
<keyword evidence="1" id="KW-0732">Signal</keyword>
<feature type="non-terminal residue" evidence="2">
    <location>
        <position position="78"/>
    </location>
</feature>
<protein>
    <recommendedName>
        <fullName evidence="4">Secreted protein</fullName>
    </recommendedName>
</protein>
<evidence type="ECO:0008006" key="4">
    <source>
        <dbReference type="Google" id="ProtNLM"/>
    </source>
</evidence>
<gene>
    <name evidence="2" type="ORF">BE17_45575</name>
</gene>
<accession>A0A150QTM0</accession>